<name>A0ABU7VPH2_9BACL</name>
<evidence type="ECO:0000313" key="2">
    <source>
        <dbReference type="Proteomes" id="UP001306950"/>
    </source>
</evidence>
<comment type="caution">
    <text evidence="1">The sequence shown here is derived from an EMBL/GenBank/DDBJ whole genome shotgun (WGS) entry which is preliminary data.</text>
</comment>
<dbReference type="RefSeq" id="WP_331845884.1">
    <property type="nucleotide sequence ID" value="NZ_JAZHPZ010000003.1"/>
</dbReference>
<gene>
    <name evidence="1" type="ORF">V3851_07400</name>
</gene>
<reference evidence="1 2" key="1">
    <citation type="submission" date="2024-02" db="EMBL/GenBank/DDBJ databases">
        <title>A nitrogen-fixing paenibacillus bacterium.</title>
        <authorList>
            <person name="Zhang W.L."/>
            <person name="Chen S.F."/>
        </authorList>
    </citation>
    <scope>NUCLEOTIDE SEQUENCE [LARGE SCALE GENOMIC DNA]</scope>
    <source>
        <strain evidence="1 2">M1</strain>
    </source>
</reference>
<sequence length="68" mass="7651">MGQNDKVPGKLSPIEYEMIIDQMISDFPYMVRMFAEQAKLLKARFDSLAAAGFDAKQALEIIKARGLE</sequence>
<evidence type="ECO:0000313" key="1">
    <source>
        <dbReference type="EMBL" id="MEF2965651.1"/>
    </source>
</evidence>
<accession>A0ABU7VPH2</accession>
<dbReference type="Proteomes" id="UP001306950">
    <property type="component" value="Unassembled WGS sequence"/>
</dbReference>
<organism evidence="1 2">
    <name type="scientific">Paenibacillus haidiansis</name>
    <dbReference type="NCBI Taxonomy" id="1574488"/>
    <lineage>
        <taxon>Bacteria</taxon>
        <taxon>Bacillati</taxon>
        <taxon>Bacillota</taxon>
        <taxon>Bacilli</taxon>
        <taxon>Bacillales</taxon>
        <taxon>Paenibacillaceae</taxon>
        <taxon>Paenibacillus</taxon>
    </lineage>
</organism>
<keyword evidence="2" id="KW-1185">Reference proteome</keyword>
<dbReference type="EMBL" id="JAZHPZ010000003">
    <property type="protein sequence ID" value="MEF2965651.1"/>
    <property type="molecule type" value="Genomic_DNA"/>
</dbReference>
<protein>
    <submittedName>
        <fullName evidence="1">Uncharacterized protein</fullName>
    </submittedName>
</protein>
<proteinExistence type="predicted"/>